<evidence type="ECO:0000313" key="1">
    <source>
        <dbReference type="Proteomes" id="UP000095286"/>
    </source>
</evidence>
<reference evidence="2" key="1">
    <citation type="submission" date="2016-11" db="UniProtKB">
        <authorList>
            <consortium name="WormBaseParasite"/>
        </authorList>
    </citation>
    <scope>IDENTIFICATION</scope>
    <source>
        <strain evidence="2">KR3021</strain>
    </source>
</reference>
<proteinExistence type="predicted"/>
<dbReference type="WBParaSite" id="RSKR_0000386450.1">
    <property type="protein sequence ID" value="RSKR_0000386450.1"/>
    <property type="gene ID" value="RSKR_0000386450"/>
</dbReference>
<accession>A0AC35TSC7</accession>
<sequence>MVYSLFRKSLTKAHKQGATNSENVQNSLSPSGYKFKYNSNQNIAAVQVTDTSFEGAQFLRVSSAQKNVFIYTTKDNVEKRIIFDKTDDANKIPACVRPLFRILLPKLDNKDIN</sequence>
<name>A0AC35TSC7_9BILA</name>
<dbReference type="Proteomes" id="UP000095286">
    <property type="component" value="Unplaced"/>
</dbReference>
<organism evidence="1 2">
    <name type="scientific">Rhabditophanes sp. KR3021</name>
    <dbReference type="NCBI Taxonomy" id="114890"/>
    <lineage>
        <taxon>Eukaryota</taxon>
        <taxon>Metazoa</taxon>
        <taxon>Ecdysozoa</taxon>
        <taxon>Nematoda</taxon>
        <taxon>Chromadorea</taxon>
        <taxon>Rhabditida</taxon>
        <taxon>Tylenchina</taxon>
        <taxon>Panagrolaimomorpha</taxon>
        <taxon>Strongyloidoidea</taxon>
        <taxon>Alloionematidae</taxon>
        <taxon>Rhabditophanes</taxon>
    </lineage>
</organism>
<evidence type="ECO:0000313" key="2">
    <source>
        <dbReference type="WBParaSite" id="RSKR_0000386450.1"/>
    </source>
</evidence>
<protein>
    <submittedName>
        <fullName evidence="2">DUF4767 domain-containing protein</fullName>
    </submittedName>
</protein>